<feature type="transmembrane region" description="Helical" evidence="5">
    <location>
        <begin position="104"/>
        <end position="122"/>
    </location>
</feature>
<name>T1DUV1_9HELI</name>
<dbReference type="Pfam" id="PF01925">
    <property type="entry name" value="TauE"/>
    <property type="match status" value="1"/>
</dbReference>
<keyword evidence="7" id="KW-1185">Reference proteome</keyword>
<dbReference type="Proteomes" id="UP000018143">
    <property type="component" value="Unassembled WGS sequence"/>
</dbReference>
<feature type="transmembrane region" description="Helical" evidence="5">
    <location>
        <begin position="264"/>
        <end position="286"/>
    </location>
</feature>
<feature type="transmembrane region" description="Helical" evidence="5">
    <location>
        <begin position="128"/>
        <end position="146"/>
    </location>
</feature>
<protein>
    <recommendedName>
        <fullName evidence="5">Probable membrane transporter protein</fullName>
    </recommendedName>
</protein>
<feature type="transmembrane region" description="Helical" evidence="5">
    <location>
        <begin position="206"/>
        <end position="226"/>
    </location>
</feature>
<keyword evidence="2 5" id="KW-0812">Transmembrane</keyword>
<organism evidence="6 7">
    <name type="scientific">Helicobacter fennelliae MRY12-0050</name>
    <dbReference type="NCBI Taxonomy" id="1325130"/>
    <lineage>
        <taxon>Bacteria</taxon>
        <taxon>Pseudomonadati</taxon>
        <taxon>Campylobacterota</taxon>
        <taxon>Epsilonproteobacteria</taxon>
        <taxon>Campylobacterales</taxon>
        <taxon>Helicobacteraceae</taxon>
        <taxon>Helicobacter</taxon>
    </lineage>
</organism>
<keyword evidence="4 5" id="KW-0472">Membrane</keyword>
<feature type="transmembrane region" description="Helical" evidence="5">
    <location>
        <begin position="238"/>
        <end position="258"/>
    </location>
</feature>
<dbReference type="InterPro" id="IPR051598">
    <property type="entry name" value="TSUP/Inactive_protease-like"/>
</dbReference>
<keyword evidence="5" id="KW-1003">Cell membrane</keyword>
<evidence type="ECO:0000313" key="6">
    <source>
        <dbReference type="EMBL" id="GAD18228.1"/>
    </source>
</evidence>
<proteinExistence type="inferred from homology"/>
<sequence length="291" mass="31347">MAQSAKSLIILCKISYNTLYFHKQGQQRIAMEYEIIGFIALGLISGIAAGFFGIGGGTIIVPAMFAFGLPIHHAIGISIIQMVFSSIFGSILNYKKNLLDLRDGIFIGLGGLIGASFSGLIHNLLSEVALGGLFLVLTFFSFYRFAFKIKPTISQTPPIQNRIQKNAILIGAGVFTGFFAISLGIGGGLLIAPILGYYLGYDSKKVVPLSLFFVIFSSVSGVASLYGSGIINHDIMRIGIYIGLSSIVGVSIGIYLIHKASAKIHRIALLWIYAFALIVTSVELLYKTHIL</sequence>
<feature type="transmembrane region" description="Helical" evidence="5">
    <location>
        <begin position="71"/>
        <end position="92"/>
    </location>
</feature>
<dbReference type="AlphaFoldDB" id="T1DUV1"/>
<comment type="caution">
    <text evidence="6">The sequence shown here is derived from an EMBL/GenBank/DDBJ whole genome shotgun (WGS) entry which is preliminary data.</text>
</comment>
<gene>
    <name evidence="6" type="ORF">HFN_1826</name>
</gene>
<evidence type="ECO:0000256" key="5">
    <source>
        <dbReference type="RuleBase" id="RU363041"/>
    </source>
</evidence>
<evidence type="ECO:0000256" key="4">
    <source>
        <dbReference type="ARBA" id="ARBA00023136"/>
    </source>
</evidence>
<keyword evidence="3 5" id="KW-1133">Transmembrane helix</keyword>
<feature type="transmembrane region" description="Helical" evidence="5">
    <location>
        <begin position="35"/>
        <end position="65"/>
    </location>
</feature>
<comment type="similarity">
    <text evidence="5">Belongs to the 4-toluene sulfonate uptake permease (TSUP) (TC 2.A.102) family.</text>
</comment>
<feature type="transmembrane region" description="Helical" evidence="5">
    <location>
        <begin position="167"/>
        <end position="200"/>
    </location>
</feature>
<accession>T1DUV1</accession>
<dbReference type="EMBL" id="BASD01000004">
    <property type="protein sequence ID" value="GAD18228.1"/>
    <property type="molecule type" value="Genomic_DNA"/>
</dbReference>
<comment type="subcellular location">
    <subcellularLocation>
        <location evidence="5">Cell membrane</location>
        <topology evidence="5">Multi-pass membrane protein</topology>
    </subcellularLocation>
    <subcellularLocation>
        <location evidence="1">Membrane</location>
        <topology evidence="1">Multi-pass membrane protein</topology>
    </subcellularLocation>
</comment>
<dbReference type="InterPro" id="IPR002781">
    <property type="entry name" value="TM_pro_TauE-like"/>
</dbReference>
<dbReference type="PANTHER" id="PTHR43701:SF2">
    <property type="entry name" value="MEMBRANE TRANSPORTER PROTEIN YJNA-RELATED"/>
    <property type="match status" value="1"/>
</dbReference>
<evidence type="ECO:0000313" key="7">
    <source>
        <dbReference type="Proteomes" id="UP000018143"/>
    </source>
</evidence>
<evidence type="ECO:0000256" key="3">
    <source>
        <dbReference type="ARBA" id="ARBA00022989"/>
    </source>
</evidence>
<evidence type="ECO:0000256" key="2">
    <source>
        <dbReference type="ARBA" id="ARBA00022692"/>
    </source>
</evidence>
<dbReference type="GO" id="GO:0005886">
    <property type="term" value="C:plasma membrane"/>
    <property type="evidence" value="ECO:0007669"/>
    <property type="project" value="UniProtKB-SubCell"/>
</dbReference>
<dbReference type="PANTHER" id="PTHR43701">
    <property type="entry name" value="MEMBRANE TRANSPORTER PROTEIN MJ0441-RELATED"/>
    <property type="match status" value="1"/>
</dbReference>
<evidence type="ECO:0000256" key="1">
    <source>
        <dbReference type="ARBA" id="ARBA00004141"/>
    </source>
</evidence>
<reference evidence="6 7" key="1">
    <citation type="journal article" date="2013" name="Genome Announc.">
        <title>Draft Genome Sequence of Helicobacter fennelliae Strain MRY12-0050, Isolated from a Bacteremia Patient.</title>
        <authorList>
            <person name="Rimbara E."/>
            <person name="Matsui M."/>
            <person name="Mori S."/>
            <person name="Suzuki S."/>
            <person name="Suzuki M."/>
            <person name="Kim H."/>
            <person name="Sekizuka T."/>
            <person name="Kuroda M."/>
            <person name="Shibayama K."/>
        </authorList>
    </citation>
    <scope>NUCLEOTIDE SEQUENCE [LARGE SCALE GENOMIC DNA]</scope>
    <source>
        <strain evidence="6 7">MRY12-0050</strain>
    </source>
</reference>
<dbReference type="eggNOG" id="COG0730">
    <property type="taxonomic scope" value="Bacteria"/>
</dbReference>
<dbReference type="STRING" id="1325130.HFN_1826"/>